<accession>A0ACB5TUR5</accession>
<protein>
    <submittedName>
        <fullName evidence="1">Unnamed protein product</fullName>
    </submittedName>
</protein>
<name>A0ACB5TUR5_CANBO</name>
<evidence type="ECO:0000313" key="2">
    <source>
        <dbReference type="Proteomes" id="UP001165101"/>
    </source>
</evidence>
<organism evidence="1 2">
    <name type="scientific">Candida boidinii</name>
    <name type="common">Yeast</name>
    <dbReference type="NCBI Taxonomy" id="5477"/>
    <lineage>
        <taxon>Eukaryota</taxon>
        <taxon>Fungi</taxon>
        <taxon>Dikarya</taxon>
        <taxon>Ascomycota</taxon>
        <taxon>Saccharomycotina</taxon>
        <taxon>Pichiomycetes</taxon>
        <taxon>Pichiales</taxon>
        <taxon>Pichiaceae</taxon>
        <taxon>Ogataea</taxon>
        <taxon>Ogataea/Candida clade</taxon>
    </lineage>
</organism>
<proteinExistence type="predicted"/>
<dbReference type="EMBL" id="BSXV01002267">
    <property type="protein sequence ID" value="GME95330.1"/>
    <property type="molecule type" value="Genomic_DNA"/>
</dbReference>
<evidence type="ECO:0000313" key="1">
    <source>
        <dbReference type="EMBL" id="GME95330.1"/>
    </source>
</evidence>
<gene>
    <name evidence="1" type="ORF">Cboi01_000385800</name>
</gene>
<comment type="caution">
    <text evidence="1">The sequence shown here is derived from an EMBL/GenBank/DDBJ whole genome shotgun (WGS) entry which is preliminary data.</text>
</comment>
<dbReference type="Proteomes" id="UP001165101">
    <property type="component" value="Unassembled WGS sequence"/>
</dbReference>
<keyword evidence="2" id="KW-1185">Reference proteome</keyword>
<sequence length="348" mass="38794">MSKDRESELLKLIEDLKSENEYLKSTISKDIAKENDTINENDKNENSKYPLTLEEYRRYGRQMTVPELGISGQLKLKNSKVLVIGAGGLGCPSLMYLVGCGIGTIGIVDHDRVDISNLHRQVLHSTETVGMLKCESAKMTLNKLNPNVEIITYPVAIANDNIFKIMENYDLVLDCTDTPATRYLINDAAVLLGKTIVSGSGLKTECQLSILNFENQGPCYRCFYPTPPPPNSVTSCSDGGVIGSVIGLMGVMMATEAIKVLTNFYTLENFKPFLSLYSAYGPQQGIRTFKMRGRSPKCCICNKETRSITKEFIESDELNYSVFCVWGINLLLMLELKNNLILSLYQIQ</sequence>
<reference evidence="1" key="1">
    <citation type="submission" date="2023-04" db="EMBL/GenBank/DDBJ databases">
        <title>Candida boidinii NBRC 1967.</title>
        <authorList>
            <person name="Ichikawa N."/>
            <person name="Sato H."/>
            <person name="Tonouchi N."/>
        </authorList>
    </citation>
    <scope>NUCLEOTIDE SEQUENCE</scope>
    <source>
        <strain evidence="1">NBRC 1967</strain>
    </source>
</reference>